<gene>
    <name evidence="3" type="ORF">ISP20_16135</name>
</gene>
<sequence>MLDYHAHTAALRQIRSAIKGGFSSQPTMLSALDTLCHDADLNADAATLGCIVDIVVDHASSDGLELSLLQQAADLWAQGRSLYDQLANARSSLEQALLDPAATDAVQLANSALSTLMGVQNAALSLNANMASLKSAVDPLAHIKAHPRQSDVPEENWGWRDVFLGRRTDAFVESLFRHAKTKRASAFAFGALSSYSANVAGSAYLGCVVGGPRRLHRFRDRLARNSVGAWLHSQAGTPSCTSLARAIAFRPFGVAIGFPSDIQSTLKEAMSDAWPNRTGPDWDLGLSRTVRHLQLLDQFQRPDIPSPPPPSLISACSGMESLNVMNEQDPNFPTVGVDTDGNVSGSIGQPDGGSSQPKSGSACLAVILVLITVGIALLIYCIGQWSEGKKCKPGDFFDSLQGSDAPDPRDPTNVSQQQLSALADPSAACHIVNELFSLQMMIWQGFDTAAGYLGVSGLIYPDEFMIASPLYQQFLKTPPRLTWPLREDSNAATDFQFDPPTSAEQPAAANSPFPSHENPMAFAGPWSPQQSHGPTPIAQQIFRVVQTGSRDHVNRDLDADRGYLHPCWAIEAGHSIHDATLAVEVLSYDAD</sequence>
<proteinExistence type="predicted"/>
<name>A0ABS2JW43_9GAMM</name>
<feature type="region of interest" description="Disordered" evidence="1">
    <location>
        <begin position="397"/>
        <end position="416"/>
    </location>
</feature>
<evidence type="ECO:0000313" key="3">
    <source>
        <dbReference type="EMBL" id="MBM7122698.1"/>
    </source>
</evidence>
<feature type="transmembrane region" description="Helical" evidence="2">
    <location>
        <begin position="364"/>
        <end position="383"/>
    </location>
</feature>
<reference evidence="3 4" key="1">
    <citation type="submission" date="2020-10" db="EMBL/GenBank/DDBJ databases">
        <title>Phylogeny of dyella-like bacteria.</title>
        <authorList>
            <person name="Fu J."/>
        </authorList>
    </citation>
    <scope>NUCLEOTIDE SEQUENCE [LARGE SCALE GENOMIC DNA]</scope>
    <source>
        <strain evidence="3 4">THG-B117</strain>
    </source>
</reference>
<comment type="caution">
    <text evidence="3">The sequence shown here is derived from an EMBL/GenBank/DDBJ whole genome shotgun (WGS) entry which is preliminary data.</text>
</comment>
<keyword evidence="2" id="KW-0812">Transmembrane</keyword>
<keyword evidence="2" id="KW-0472">Membrane</keyword>
<evidence type="ECO:0000256" key="1">
    <source>
        <dbReference type="SAM" id="MobiDB-lite"/>
    </source>
</evidence>
<keyword evidence="2" id="KW-1133">Transmembrane helix</keyword>
<dbReference type="Proteomes" id="UP001430065">
    <property type="component" value="Unassembled WGS sequence"/>
</dbReference>
<organism evidence="3 4">
    <name type="scientific">Dyella kyungheensis</name>
    <dbReference type="NCBI Taxonomy" id="1242174"/>
    <lineage>
        <taxon>Bacteria</taxon>
        <taxon>Pseudomonadati</taxon>
        <taxon>Pseudomonadota</taxon>
        <taxon>Gammaproteobacteria</taxon>
        <taxon>Lysobacterales</taxon>
        <taxon>Rhodanobacteraceae</taxon>
        <taxon>Dyella</taxon>
    </lineage>
</organism>
<evidence type="ECO:0000256" key="2">
    <source>
        <dbReference type="SAM" id="Phobius"/>
    </source>
</evidence>
<feature type="compositionally biased region" description="Polar residues" evidence="1">
    <location>
        <begin position="341"/>
        <end position="357"/>
    </location>
</feature>
<accession>A0ABS2JW43</accession>
<feature type="region of interest" description="Disordered" evidence="1">
    <location>
        <begin position="491"/>
        <end position="530"/>
    </location>
</feature>
<keyword evidence="4" id="KW-1185">Reference proteome</keyword>
<protein>
    <submittedName>
        <fullName evidence="3">Uncharacterized protein</fullName>
    </submittedName>
</protein>
<dbReference type="RefSeq" id="WP_204637131.1">
    <property type="nucleotide sequence ID" value="NZ_JADIKC010000007.1"/>
</dbReference>
<evidence type="ECO:0000313" key="4">
    <source>
        <dbReference type="Proteomes" id="UP001430065"/>
    </source>
</evidence>
<dbReference type="EMBL" id="JADIKC010000007">
    <property type="protein sequence ID" value="MBM7122698.1"/>
    <property type="molecule type" value="Genomic_DNA"/>
</dbReference>
<feature type="region of interest" description="Disordered" evidence="1">
    <location>
        <begin position="337"/>
        <end position="357"/>
    </location>
</feature>